<name>A0A7V1K5W4_DESA2</name>
<keyword evidence="2 6" id="KW-0813">Transport</keyword>
<gene>
    <name evidence="7" type="ORF">HS1_002163</name>
</gene>
<dbReference type="AlphaFoldDB" id="A0A7V1K5W4"/>
<dbReference type="InterPro" id="IPR001204">
    <property type="entry name" value="Phos_transporter"/>
</dbReference>
<keyword evidence="3 6" id="KW-0812">Transmembrane</keyword>
<feature type="transmembrane region" description="Helical" evidence="6">
    <location>
        <begin position="356"/>
        <end position="372"/>
    </location>
</feature>
<evidence type="ECO:0000256" key="6">
    <source>
        <dbReference type="RuleBase" id="RU363058"/>
    </source>
</evidence>
<evidence type="ECO:0000256" key="1">
    <source>
        <dbReference type="ARBA" id="ARBA00004141"/>
    </source>
</evidence>
<dbReference type="GO" id="GO:0016020">
    <property type="term" value="C:membrane"/>
    <property type="evidence" value="ECO:0007669"/>
    <property type="project" value="UniProtKB-SubCell"/>
</dbReference>
<feature type="transmembrane region" description="Helical" evidence="6">
    <location>
        <begin position="142"/>
        <end position="163"/>
    </location>
</feature>
<dbReference type="EMBL" id="CP013015">
    <property type="protein sequence ID" value="AMM41949.1"/>
    <property type="molecule type" value="Genomic_DNA"/>
</dbReference>
<feature type="transmembrane region" description="Helical" evidence="6">
    <location>
        <begin position="253"/>
        <end position="282"/>
    </location>
</feature>
<evidence type="ECO:0000256" key="3">
    <source>
        <dbReference type="ARBA" id="ARBA00022692"/>
    </source>
</evidence>
<feature type="transmembrane region" description="Helical" evidence="6">
    <location>
        <begin position="384"/>
        <end position="409"/>
    </location>
</feature>
<feature type="transmembrane region" description="Helical" evidence="6">
    <location>
        <begin position="45"/>
        <end position="64"/>
    </location>
</feature>
<evidence type="ECO:0000256" key="2">
    <source>
        <dbReference type="ARBA" id="ARBA00022448"/>
    </source>
</evidence>
<dbReference type="Proteomes" id="UP000070560">
    <property type="component" value="Chromosome"/>
</dbReference>
<feature type="transmembrane region" description="Helical" evidence="6">
    <location>
        <begin position="116"/>
        <end position="136"/>
    </location>
</feature>
<feature type="transmembrane region" description="Helical" evidence="6">
    <location>
        <begin position="294"/>
        <end position="312"/>
    </location>
</feature>
<feature type="transmembrane region" description="Helical" evidence="6">
    <location>
        <begin position="84"/>
        <end position="104"/>
    </location>
</feature>
<comment type="similarity">
    <text evidence="6">Belongs to the inorganic phosphate transporter (PiT) (TC 2.A.20) family.</text>
</comment>
<protein>
    <recommendedName>
        <fullName evidence="6">Phosphate transporter</fullName>
    </recommendedName>
</protein>
<evidence type="ECO:0000313" key="7">
    <source>
        <dbReference type="EMBL" id="AMM41949.1"/>
    </source>
</evidence>
<keyword evidence="8" id="KW-1185">Reference proteome</keyword>
<evidence type="ECO:0000313" key="8">
    <source>
        <dbReference type="Proteomes" id="UP000070560"/>
    </source>
</evidence>
<keyword evidence="6" id="KW-0592">Phosphate transport</keyword>
<sequence>MEYSLFFLIGGFVLGFAMAWNLGANDVANSMASAVGARAITIKQAMFIAGILTFVGAVFIGGHVTETVRKGIISFDAFSAHPEFIVIGSFSALFAASVWVFVATWAEMPVSSTHSIVGALMGVGIIAGGFGTVHWAKVGQIVSSWIISPFFSGILGFIFFIIIRKTILEKEDYVGMTKKVGPFLVAFAVFIIAMSFLLKTPLGKKLALGTWGCFGVATTICVLSGILGKMLISRWIGMIKNDIVEMVFRKLQVFTSCCVALSQGANDVANAVGPVAVIYFVIKTGGVGEKVPVSPMLLAFGGLGIALGIITFGHKVIKTVGFKITHLTNTRGFSIDLSAAATILIASKLGLPVSTTHAAVGAVIGIGLAKGFEAVDIKIIFKIILYWLITLPMVALTSMLIFKILTAIFV</sequence>
<dbReference type="PANTHER" id="PTHR11101:SF80">
    <property type="entry name" value="PHOSPHATE TRANSPORTER"/>
    <property type="match status" value="1"/>
</dbReference>
<feature type="transmembrane region" description="Helical" evidence="6">
    <location>
        <begin position="208"/>
        <end position="232"/>
    </location>
</feature>
<dbReference type="KEGG" id="daw:HS1_002163"/>
<keyword evidence="5 6" id="KW-0472">Membrane</keyword>
<proteinExistence type="inferred from homology"/>
<accession>A0A7V1K5W4</accession>
<dbReference type="OrthoDB" id="9779554at2"/>
<reference evidence="7 8" key="1">
    <citation type="submission" date="2015-10" db="EMBL/GenBank/DDBJ databases">
        <title>Candidatus Desulfofervidus auxilii, a hydrogenotrophic sulfate-reducing bacterium involved in the thermophilic anaerobic oxidation of methane.</title>
        <authorList>
            <person name="Krukenberg V."/>
            <person name="Richter M."/>
            <person name="Wegener G."/>
        </authorList>
    </citation>
    <scope>NUCLEOTIDE SEQUENCE [LARGE SCALE GENOMIC DNA]</scope>
    <source>
        <strain evidence="7 8">HS1</strain>
    </source>
</reference>
<evidence type="ECO:0000256" key="4">
    <source>
        <dbReference type="ARBA" id="ARBA00022989"/>
    </source>
</evidence>
<feature type="transmembrane region" description="Helical" evidence="6">
    <location>
        <begin position="6"/>
        <end position="24"/>
    </location>
</feature>
<dbReference type="GO" id="GO:0035435">
    <property type="term" value="P:phosphate ion transmembrane transport"/>
    <property type="evidence" value="ECO:0007669"/>
    <property type="project" value="TreeGrafter"/>
</dbReference>
<dbReference type="Pfam" id="PF01384">
    <property type="entry name" value="PHO4"/>
    <property type="match status" value="1"/>
</dbReference>
<dbReference type="GO" id="GO:0005315">
    <property type="term" value="F:phosphate transmembrane transporter activity"/>
    <property type="evidence" value="ECO:0007669"/>
    <property type="project" value="InterPro"/>
</dbReference>
<feature type="transmembrane region" description="Helical" evidence="6">
    <location>
        <begin position="183"/>
        <end position="202"/>
    </location>
</feature>
<organism evidence="7 8">
    <name type="scientific">Desulfofervidus auxilii</name>
    <dbReference type="NCBI Taxonomy" id="1621989"/>
    <lineage>
        <taxon>Bacteria</taxon>
        <taxon>Pseudomonadati</taxon>
        <taxon>Thermodesulfobacteriota</taxon>
        <taxon>Candidatus Desulfofervidia</taxon>
        <taxon>Candidatus Desulfofervidales</taxon>
        <taxon>Candidatus Desulfofervidaceae</taxon>
        <taxon>Candidatus Desulfofervidus</taxon>
    </lineage>
</organism>
<evidence type="ECO:0000256" key="5">
    <source>
        <dbReference type="ARBA" id="ARBA00023136"/>
    </source>
</evidence>
<dbReference type="PANTHER" id="PTHR11101">
    <property type="entry name" value="PHOSPHATE TRANSPORTER"/>
    <property type="match status" value="1"/>
</dbReference>
<dbReference type="RefSeq" id="WP_066065269.1">
    <property type="nucleotide sequence ID" value="NZ_CP013015.1"/>
</dbReference>
<keyword evidence="4 6" id="KW-1133">Transmembrane helix</keyword>
<comment type="subcellular location">
    <subcellularLocation>
        <location evidence="1 6">Membrane</location>
        <topology evidence="1 6">Multi-pass membrane protein</topology>
    </subcellularLocation>
</comment>